<comment type="caution">
    <text evidence="5">The sequence shown here is derived from an EMBL/GenBank/DDBJ whole genome shotgun (WGS) entry which is preliminary data.</text>
</comment>
<reference evidence="5" key="2">
    <citation type="submission" date="2022-10" db="EMBL/GenBank/DDBJ databases">
        <authorList>
            <person name="Aronson H.S."/>
        </authorList>
    </citation>
    <scope>NUCLEOTIDE SEQUENCE</scope>
    <source>
        <strain evidence="5">RS19-109</strain>
    </source>
</reference>
<evidence type="ECO:0000259" key="4">
    <source>
        <dbReference type="Pfam" id="PF00933"/>
    </source>
</evidence>
<dbReference type="PANTHER" id="PTHR30480">
    <property type="entry name" value="BETA-HEXOSAMINIDASE-RELATED"/>
    <property type="match status" value="1"/>
</dbReference>
<evidence type="ECO:0000256" key="2">
    <source>
        <dbReference type="ARBA" id="ARBA00022801"/>
    </source>
</evidence>
<reference evidence="5" key="1">
    <citation type="journal article" date="2022" name="bioRxiv">
        <title>Thiovibrio frasassiensisgen. nov., sp. nov., an autotrophic, elemental sulfur disproportionating bacterium isolated from sulfidic karst sediment, and proposal of Thiovibrionaceae fam. nov.</title>
        <authorList>
            <person name="Aronson H."/>
            <person name="Thomas C."/>
            <person name="Bhattacharyya M."/>
            <person name="Eckstein S."/>
            <person name="Jensen S."/>
            <person name="Barco R."/>
            <person name="Macalady J."/>
            <person name="Amend J."/>
        </authorList>
    </citation>
    <scope>NUCLEOTIDE SEQUENCE</scope>
    <source>
        <strain evidence="5">RS19-109</strain>
    </source>
</reference>
<dbReference type="AlphaFoldDB" id="A0A9X4MND2"/>
<dbReference type="InterPro" id="IPR017853">
    <property type="entry name" value="GH"/>
</dbReference>
<dbReference type="PANTHER" id="PTHR30480:SF16">
    <property type="entry name" value="GLYCOSIDE HYDROLASE FAMILY 3 DOMAIN PROTEIN"/>
    <property type="match status" value="1"/>
</dbReference>
<dbReference type="InterPro" id="IPR036962">
    <property type="entry name" value="Glyco_hydro_3_N_sf"/>
</dbReference>
<keyword evidence="6" id="KW-1185">Reference proteome</keyword>
<proteinExistence type="inferred from homology"/>
<gene>
    <name evidence="5" type="primary">nagZ</name>
    <name evidence="5" type="ORF">OLX77_06705</name>
</gene>
<dbReference type="Pfam" id="PF00933">
    <property type="entry name" value="Glyco_hydro_3"/>
    <property type="match status" value="1"/>
</dbReference>
<accession>A0A9X4MND2</accession>
<dbReference type="GO" id="GO:0009254">
    <property type="term" value="P:peptidoglycan turnover"/>
    <property type="evidence" value="ECO:0007669"/>
    <property type="project" value="TreeGrafter"/>
</dbReference>
<dbReference type="InterPro" id="IPR050226">
    <property type="entry name" value="NagZ_Beta-hexosaminidase"/>
</dbReference>
<dbReference type="NCBIfam" id="NF003740">
    <property type="entry name" value="PRK05337.1"/>
    <property type="match status" value="1"/>
</dbReference>
<dbReference type="EC" id="3.2.1.52" evidence="5"/>
<keyword evidence="2 5" id="KW-0378">Hydrolase</keyword>
<sequence length="331" mass="35232">MKNALGGLFMVGLPGTELDDSTRDLINRYGINNFILFKRNAENPEQIRTLCLELVAACRAAGLGAPLISIDQEGGTVARLKGPHFTEFPDARVLAESERAEELLVEYAKTCARELLAVGINMNLAPVLDVSPAGLGLFMERRALGGTPEQVARLGALVITAMQENGLAACGKHFPGLGGATLDPHKVLPVVDRSLEELRGCDLVPFAAAIRAGVAGVMTSHTVYPQLDPDQPATLSSRILGGVLRDELGYDGMVVTDDLEMGAIENDGTVADAALVAFKAGADMLLICHEHVKIIAAYELLSRAVGGVVSGERVRRSLERIGAVRRRFARG</sequence>
<dbReference type="GO" id="GO:0005975">
    <property type="term" value="P:carbohydrate metabolic process"/>
    <property type="evidence" value="ECO:0007669"/>
    <property type="project" value="InterPro"/>
</dbReference>
<protein>
    <submittedName>
        <fullName evidence="5">Beta-N-acetylhexosaminidase</fullName>
        <ecNumber evidence="5">3.2.1.52</ecNumber>
    </submittedName>
</protein>
<evidence type="ECO:0000313" key="6">
    <source>
        <dbReference type="Proteomes" id="UP001154240"/>
    </source>
</evidence>
<organism evidence="5 6">
    <name type="scientific">Thiovibrio frasassiensis</name>
    <dbReference type="NCBI Taxonomy" id="2984131"/>
    <lineage>
        <taxon>Bacteria</taxon>
        <taxon>Pseudomonadati</taxon>
        <taxon>Thermodesulfobacteriota</taxon>
        <taxon>Desulfobulbia</taxon>
        <taxon>Desulfobulbales</taxon>
        <taxon>Thiovibrionaceae</taxon>
        <taxon>Thiovibrio</taxon>
    </lineage>
</organism>
<evidence type="ECO:0000256" key="3">
    <source>
        <dbReference type="ARBA" id="ARBA00023295"/>
    </source>
</evidence>
<comment type="similarity">
    <text evidence="1">Belongs to the glycosyl hydrolase 3 family.</text>
</comment>
<dbReference type="RefSeq" id="WP_307632821.1">
    <property type="nucleotide sequence ID" value="NZ_JAPHEH010000001.1"/>
</dbReference>
<name>A0A9X4MND2_9BACT</name>
<dbReference type="SUPFAM" id="SSF51445">
    <property type="entry name" value="(Trans)glycosidases"/>
    <property type="match status" value="1"/>
</dbReference>
<dbReference type="Gene3D" id="3.20.20.300">
    <property type="entry name" value="Glycoside hydrolase, family 3, N-terminal domain"/>
    <property type="match status" value="1"/>
</dbReference>
<dbReference type="GO" id="GO:0004563">
    <property type="term" value="F:beta-N-acetylhexosaminidase activity"/>
    <property type="evidence" value="ECO:0007669"/>
    <property type="project" value="UniProtKB-EC"/>
</dbReference>
<feature type="domain" description="Glycoside hydrolase family 3 N-terminal" evidence="4">
    <location>
        <begin position="13"/>
        <end position="321"/>
    </location>
</feature>
<evidence type="ECO:0000313" key="5">
    <source>
        <dbReference type="EMBL" id="MDG4475847.1"/>
    </source>
</evidence>
<dbReference type="EMBL" id="JAPHEH010000001">
    <property type="protein sequence ID" value="MDG4475847.1"/>
    <property type="molecule type" value="Genomic_DNA"/>
</dbReference>
<keyword evidence="3 5" id="KW-0326">Glycosidase</keyword>
<evidence type="ECO:0000256" key="1">
    <source>
        <dbReference type="ARBA" id="ARBA00005336"/>
    </source>
</evidence>
<dbReference type="Proteomes" id="UP001154240">
    <property type="component" value="Unassembled WGS sequence"/>
</dbReference>
<dbReference type="InterPro" id="IPR001764">
    <property type="entry name" value="Glyco_hydro_3_N"/>
</dbReference>